<gene>
    <name evidence="3" type="ORF">AMATHDRAFT_156059</name>
</gene>
<evidence type="ECO:0000313" key="3">
    <source>
        <dbReference type="EMBL" id="PFH46189.1"/>
    </source>
</evidence>
<organism evidence="3 4">
    <name type="scientific">Amanita thiersii Skay4041</name>
    <dbReference type="NCBI Taxonomy" id="703135"/>
    <lineage>
        <taxon>Eukaryota</taxon>
        <taxon>Fungi</taxon>
        <taxon>Dikarya</taxon>
        <taxon>Basidiomycota</taxon>
        <taxon>Agaricomycotina</taxon>
        <taxon>Agaricomycetes</taxon>
        <taxon>Agaricomycetidae</taxon>
        <taxon>Agaricales</taxon>
        <taxon>Pluteineae</taxon>
        <taxon>Amanitaceae</taxon>
        <taxon>Amanita</taxon>
    </lineage>
</organism>
<reference evidence="3 4" key="1">
    <citation type="submission" date="2014-02" db="EMBL/GenBank/DDBJ databases">
        <title>Transposable element dynamics among asymbiotic and ectomycorrhizal Amanita fungi.</title>
        <authorList>
            <consortium name="DOE Joint Genome Institute"/>
            <person name="Hess J."/>
            <person name="Skrede I."/>
            <person name="Wolfe B."/>
            <person name="LaButti K."/>
            <person name="Ohm R.A."/>
            <person name="Grigoriev I.V."/>
            <person name="Pringle A."/>
        </authorList>
    </citation>
    <scope>NUCLEOTIDE SEQUENCE [LARGE SCALE GENOMIC DNA]</scope>
    <source>
        <strain evidence="3 4">SKay4041</strain>
    </source>
</reference>
<sequence>MPTCDICSSNQSKYTCSTCFILYCSVPCYKQHKGEVLLYCQPQPSEAVAAYSSPSTREALRPLTSLKWPYAPEESAYPDPLKRDDPKALQLPQYEAIATSPSIRAFLASHPNLPALLTSIDKLKGVERERALSKALGVTASDMSFQAQPSVLSEDVLALREFAEVVEAAVRGDNTSALGLNWGDDS</sequence>
<proteinExistence type="predicted"/>
<keyword evidence="1" id="KW-0863">Zinc-finger</keyword>
<accession>A0A2A9N7Q9</accession>
<dbReference type="GO" id="GO:0008270">
    <property type="term" value="F:zinc ion binding"/>
    <property type="evidence" value="ECO:0007669"/>
    <property type="project" value="UniProtKB-UniRule"/>
</dbReference>
<keyword evidence="1" id="KW-0479">Metal-binding</keyword>
<dbReference type="SUPFAM" id="SSF144232">
    <property type="entry name" value="HIT/MYND zinc finger-like"/>
    <property type="match status" value="1"/>
</dbReference>
<dbReference type="Pfam" id="PF04438">
    <property type="entry name" value="zf-HIT"/>
    <property type="match status" value="1"/>
</dbReference>
<dbReference type="CDD" id="cd23024">
    <property type="entry name" value="zf-HIT_ZNHIT2-3"/>
    <property type="match status" value="1"/>
</dbReference>
<keyword evidence="4" id="KW-1185">Reference proteome</keyword>
<dbReference type="AlphaFoldDB" id="A0A2A9N7Q9"/>
<feature type="domain" description="HIT-type" evidence="2">
    <location>
        <begin position="4"/>
        <end position="40"/>
    </location>
</feature>
<evidence type="ECO:0000259" key="2">
    <source>
        <dbReference type="PROSITE" id="PS51083"/>
    </source>
</evidence>
<dbReference type="STRING" id="703135.A0A2A9N7Q9"/>
<evidence type="ECO:0000313" key="4">
    <source>
        <dbReference type="Proteomes" id="UP000242287"/>
    </source>
</evidence>
<dbReference type="InterPro" id="IPR007529">
    <property type="entry name" value="Znf_HIT"/>
</dbReference>
<name>A0A2A9N7Q9_9AGAR</name>
<dbReference type="Gene3D" id="3.30.60.190">
    <property type="match status" value="1"/>
</dbReference>
<dbReference type="PROSITE" id="PS51083">
    <property type="entry name" value="ZF_HIT"/>
    <property type="match status" value="1"/>
</dbReference>
<protein>
    <recommendedName>
        <fullName evidence="2">HIT-type domain-containing protein</fullName>
    </recommendedName>
</protein>
<keyword evidence="1" id="KW-0862">Zinc</keyword>
<dbReference type="EMBL" id="KZ302226">
    <property type="protein sequence ID" value="PFH46189.1"/>
    <property type="molecule type" value="Genomic_DNA"/>
</dbReference>
<dbReference type="OrthoDB" id="18412at2759"/>
<dbReference type="Proteomes" id="UP000242287">
    <property type="component" value="Unassembled WGS sequence"/>
</dbReference>
<evidence type="ECO:0000256" key="1">
    <source>
        <dbReference type="PROSITE-ProRule" id="PRU00453"/>
    </source>
</evidence>